<proteinExistence type="predicted"/>
<keyword evidence="1" id="KW-0489">Methyltransferase</keyword>
<dbReference type="EC" id="2.1.1.259" evidence="1"/>
<gene>
    <name evidence="1" type="ORF">IHE45_12G078200</name>
</gene>
<organism evidence="1 2">
    <name type="scientific">Dioscorea alata</name>
    <name type="common">Purple yam</name>
    <dbReference type="NCBI Taxonomy" id="55571"/>
    <lineage>
        <taxon>Eukaryota</taxon>
        <taxon>Viridiplantae</taxon>
        <taxon>Streptophyta</taxon>
        <taxon>Embryophyta</taxon>
        <taxon>Tracheophyta</taxon>
        <taxon>Spermatophyta</taxon>
        <taxon>Magnoliopsida</taxon>
        <taxon>Liliopsida</taxon>
        <taxon>Dioscoreales</taxon>
        <taxon>Dioscoreaceae</taxon>
        <taxon>Dioscorea</taxon>
    </lineage>
</organism>
<evidence type="ECO:0000313" key="2">
    <source>
        <dbReference type="Proteomes" id="UP000827976"/>
    </source>
</evidence>
<dbReference type="EMBL" id="CM037022">
    <property type="protein sequence ID" value="KAH7667729.1"/>
    <property type="molecule type" value="Genomic_DNA"/>
</dbReference>
<reference evidence="2" key="1">
    <citation type="journal article" date="2022" name="Nat. Commun.">
        <title>Chromosome evolution and the genetic basis of agronomically important traits in greater yam.</title>
        <authorList>
            <person name="Bredeson J.V."/>
            <person name="Lyons J.B."/>
            <person name="Oniyinde I.O."/>
            <person name="Okereke N.R."/>
            <person name="Kolade O."/>
            <person name="Nnabue I."/>
            <person name="Nwadili C.O."/>
            <person name="Hribova E."/>
            <person name="Parker M."/>
            <person name="Nwogha J."/>
            <person name="Shu S."/>
            <person name="Carlson J."/>
            <person name="Kariba R."/>
            <person name="Muthemba S."/>
            <person name="Knop K."/>
            <person name="Barton G.J."/>
            <person name="Sherwood A.V."/>
            <person name="Lopez-Montes A."/>
            <person name="Asiedu R."/>
            <person name="Jamnadass R."/>
            <person name="Muchugi A."/>
            <person name="Goodstein D."/>
            <person name="Egesi C.N."/>
            <person name="Featherston J."/>
            <person name="Asfaw A."/>
            <person name="Simpson G.G."/>
            <person name="Dolezel J."/>
            <person name="Hendre P.S."/>
            <person name="Van Deynze A."/>
            <person name="Kumar P.L."/>
            <person name="Obidiegwu J.E."/>
            <person name="Bhattacharjee R."/>
            <person name="Rokhsar D.S."/>
        </authorList>
    </citation>
    <scope>NUCLEOTIDE SEQUENCE [LARGE SCALE GENOMIC DNA]</scope>
    <source>
        <strain evidence="2">cv. TDa95/00328</strain>
    </source>
</reference>
<sequence length="458" mass="51413">MLVGGRIPRFLPFRSSSSLLLLRRREYCSAASSESSGECDEFLPWLQRKAGSEISSTLLIGFSKFGRSLFASKSIRAGDCILRVPFNVQITQENLPPEIESHLVSDVSNISRVALVLLAEKKLGQVDSEWAPYITSLPSINEMHSTIFWSEEELEMLRGSRVYQETMDKKAFIENEFSSIRPALSCVPQIYGDCKLVDFMHAYSLVESRAWRTSLGASLVPFADYLNHDGVSEAVLLSDDDKEISEVIADRDYAACEQVLIRYGKFSNATLLLDFGFTLQCNIYDQVQICMDIPLGDPLYKVKSELWKKYSLPTVNNAPGFSSSGNFFTLKKVKTGSKKGKGIPQALRALSRLLSATSNEELKAMETEAAENDGRLGRRTVKDMSKEILAHHILLAQLERAVHSHVAAITALSSAQTYNDHSRFTYRRQMARDVLEGELCVLRSACDWIKNYCLRLLK</sequence>
<name>A0ACB7V3F9_DIOAL</name>
<evidence type="ECO:0000313" key="1">
    <source>
        <dbReference type="EMBL" id="KAH7667729.1"/>
    </source>
</evidence>
<accession>A0ACB7V3F9</accession>
<dbReference type="Proteomes" id="UP000827976">
    <property type="component" value="Chromosome 12"/>
</dbReference>
<comment type="caution">
    <text evidence="1">The sequence shown here is derived from an EMBL/GenBank/DDBJ whole genome shotgun (WGS) entry which is preliminary data.</text>
</comment>
<protein>
    <submittedName>
        <fullName evidence="1">[Fructose-bisphosphate aldolase]-lysine N-methyltransferase protein</fullName>
        <ecNumber evidence="1">2.1.1.259</ecNumber>
    </submittedName>
</protein>
<keyword evidence="2" id="KW-1185">Reference proteome</keyword>
<keyword evidence="1" id="KW-0808">Transferase</keyword>